<dbReference type="KEGG" id="cbar:PATL70BA_1296"/>
<evidence type="ECO:0000313" key="2">
    <source>
        <dbReference type="Proteomes" id="UP000279029"/>
    </source>
</evidence>
<evidence type="ECO:0000313" key="1">
    <source>
        <dbReference type="EMBL" id="VDN47178.1"/>
    </source>
</evidence>
<organism evidence="1 2">
    <name type="scientific">Petrocella atlantisensis</name>
    <dbReference type="NCBI Taxonomy" id="2173034"/>
    <lineage>
        <taxon>Bacteria</taxon>
        <taxon>Bacillati</taxon>
        <taxon>Bacillota</taxon>
        <taxon>Clostridia</taxon>
        <taxon>Lachnospirales</taxon>
        <taxon>Vallitaleaceae</taxon>
        <taxon>Petrocella</taxon>
    </lineage>
</organism>
<gene>
    <name evidence="1" type="ORF">PATL70BA_1296</name>
</gene>
<accession>A0A3P7PE52</accession>
<sequence length="66" mass="7851">MLVNVIYGKGHSYQVIMSLISSHTRKPTVDMFSQREFLIKIFWLLVFDSYNFRSSHVETVVKLERK</sequence>
<dbReference type="EMBL" id="LR130778">
    <property type="protein sequence ID" value="VDN47178.1"/>
    <property type="molecule type" value="Genomic_DNA"/>
</dbReference>
<keyword evidence="2" id="KW-1185">Reference proteome</keyword>
<dbReference type="AlphaFoldDB" id="A0A3P7PE52"/>
<reference evidence="1 2" key="1">
    <citation type="submission" date="2018-09" db="EMBL/GenBank/DDBJ databases">
        <authorList>
            <person name="Postec A."/>
        </authorList>
    </citation>
    <scope>NUCLEOTIDE SEQUENCE [LARGE SCALE GENOMIC DNA]</scope>
    <source>
        <strain evidence="1">70B-A</strain>
    </source>
</reference>
<dbReference type="Proteomes" id="UP000279029">
    <property type="component" value="Chromosome"/>
</dbReference>
<name>A0A3P7PE52_9FIRM</name>
<protein>
    <submittedName>
        <fullName evidence="1">Uncharacterized protein</fullName>
    </submittedName>
</protein>
<proteinExistence type="predicted"/>